<keyword evidence="1" id="KW-1133">Transmembrane helix</keyword>
<sequence length="171" mass="18795">MSFLRPEAAAGLRRWSESIVALCLSLLGLYWALTSFGLLRWLGWVILALGVVWVFLSVRRARFARGMGGAGIVEVDEGRVSYFGPRVGGSLAIPMLVTVRLKRDAGGDLAWFLLAQETTPLNIPVNAEGSDALYDVFAALPGLDMQAMLRALNDPPSDDVLIWHSDMRRLH</sequence>
<keyword evidence="1" id="KW-0812">Transmembrane</keyword>
<protein>
    <submittedName>
        <fullName evidence="2">Uncharacterized protein</fullName>
    </submittedName>
</protein>
<feature type="transmembrane region" description="Helical" evidence="1">
    <location>
        <begin position="38"/>
        <end position="58"/>
    </location>
</feature>
<evidence type="ECO:0000313" key="3">
    <source>
        <dbReference type="Proteomes" id="UP000479043"/>
    </source>
</evidence>
<proteinExistence type="predicted"/>
<keyword evidence="1" id="KW-0472">Membrane</keyword>
<dbReference type="EMBL" id="WWEN01000010">
    <property type="protein sequence ID" value="MYM57282.1"/>
    <property type="molecule type" value="Genomic_DNA"/>
</dbReference>
<organism evidence="2 3">
    <name type="scientific">Thalassovita mangrovi</name>
    <dbReference type="NCBI Taxonomy" id="2692236"/>
    <lineage>
        <taxon>Bacteria</taxon>
        <taxon>Pseudomonadati</taxon>
        <taxon>Pseudomonadota</taxon>
        <taxon>Alphaproteobacteria</taxon>
        <taxon>Rhodobacterales</taxon>
        <taxon>Roseobacteraceae</taxon>
        <taxon>Thalassovita</taxon>
    </lineage>
</organism>
<feature type="transmembrane region" description="Helical" evidence="1">
    <location>
        <begin position="12"/>
        <end position="32"/>
    </location>
</feature>
<accession>A0A6L8LV96</accession>
<keyword evidence="3" id="KW-1185">Reference proteome</keyword>
<evidence type="ECO:0000313" key="2">
    <source>
        <dbReference type="EMBL" id="MYM57282.1"/>
    </source>
</evidence>
<dbReference type="AlphaFoldDB" id="A0A6L8LV96"/>
<name>A0A6L8LV96_9RHOB</name>
<gene>
    <name evidence="2" type="ORF">GR167_18335</name>
</gene>
<dbReference type="Proteomes" id="UP000479043">
    <property type="component" value="Unassembled WGS sequence"/>
</dbReference>
<comment type="caution">
    <text evidence="2">The sequence shown here is derived from an EMBL/GenBank/DDBJ whole genome shotgun (WGS) entry which is preliminary data.</text>
</comment>
<dbReference type="RefSeq" id="WP_160975188.1">
    <property type="nucleotide sequence ID" value="NZ_WWEN01000010.1"/>
</dbReference>
<reference evidence="2 3" key="1">
    <citation type="submission" date="2020-01" db="EMBL/GenBank/DDBJ databases">
        <authorList>
            <person name="Chen S."/>
        </authorList>
    </citation>
    <scope>NUCLEOTIDE SEQUENCE [LARGE SCALE GENOMIC DNA]</scope>
    <source>
        <strain evidence="2 3">GS-10</strain>
    </source>
</reference>
<evidence type="ECO:0000256" key="1">
    <source>
        <dbReference type="SAM" id="Phobius"/>
    </source>
</evidence>